<dbReference type="OrthoDB" id="431454at2759"/>
<dbReference type="InterPro" id="IPR011990">
    <property type="entry name" value="TPR-like_helical_dom_sf"/>
</dbReference>
<accession>A0A8H5BIG9</accession>
<dbReference type="Proteomes" id="UP000559256">
    <property type="component" value="Unassembled WGS sequence"/>
</dbReference>
<dbReference type="Gene3D" id="1.25.40.10">
    <property type="entry name" value="Tetratricopeptide repeat domain"/>
    <property type="match status" value="1"/>
</dbReference>
<evidence type="ECO:0000313" key="1">
    <source>
        <dbReference type="EMBL" id="KAF5323673.1"/>
    </source>
</evidence>
<keyword evidence="2" id="KW-1185">Reference proteome</keyword>
<proteinExistence type="predicted"/>
<name>A0A8H5BIG9_9AGAR</name>
<gene>
    <name evidence="1" type="ORF">D9758_018354</name>
</gene>
<evidence type="ECO:0000313" key="2">
    <source>
        <dbReference type="Proteomes" id="UP000559256"/>
    </source>
</evidence>
<dbReference type="EMBL" id="JAACJM010000389">
    <property type="protein sequence ID" value="KAF5323673.1"/>
    <property type="molecule type" value="Genomic_DNA"/>
</dbReference>
<dbReference type="AlphaFoldDB" id="A0A8H5BIG9"/>
<dbReference type="SUPFAM" id="SSF48452">
    <property type="entry name" value="TPR-like"/>
    <property type="match status" value="1"/>
</dbReference>
<reference evidence="1 2" key="1">
    <citation type="journal article" date="2020" name="ISME J.">
        <title>Uncovering the hidden diversity of litter-decomposition mechanisms in mushroom-forming fungi.</title>
        <authorList>
            <person name="Floudas D."/>
            <person name="Bentzer J."/>
            <person name="Ahren D."/>
            <person name="Johansson T."/>
            <person name="Persson P."/>
            <person name="Tunlid A."/>
        </authorList>
    </citation>
    <scope>NUCLEOTIDE SEQUENCE [LARGE SCALE GENOMIC DNA]</scope>
    <source>
        <strain evidence="1 2">CBS 291.85</strain>
    </source>
</reference>
<protein>
    <submittedName>
        <fullName evidence="1">Uncharacterized protein</fullName>
    </submittedName>
</protein>
<comment type="caution">
    <text evidence="1">The sequence shown here is derived from an EMBL/GenBank/DDBJ whole genome shotgun (WGS) entry which is preliminary data.</text>
</comment>
<organism evidence="1 2">
    <name type="scientific">Tetrapyrgos nigripes</name>
    <dbReference type="NCBI Taxonomy" id="182062"/>
    <lineage>
        <taxon>Eukaryota</taxon>
        <taxon>Fungi</taxon>
        <taxon>Dikarya</taxon>
        <taxon>Basidiomycota</taxon>
        <taxon>Agaricomycotina</taxon>
        <taxon>Agaricomycetes</taxon>
        <taxon>Agaricomycetidae</taxon>
        <taxon>Agaricales</taxon>
        <taxon>Marasmiineae</taxon>
        <taxon>Marasmiaceae</taxon>
        <taxon>Tetrapyrgos</taxon>
    </lineage>
</organism>
<sequence>MLNQYEDAKLMLQQAREQFEGVGDRQGAAHCLCSLGKFDHKEGHLIEAKAKFEKAKEGFEAIQMLPWAAHCIDRLQQINDTLPVAEENQAQSEEVGSL</sequence>